<evidence type="ECO:0000259" key="1">
    <source>
        <dbReference type="Pfam" id="PF00293"/>
    </source>
</evidence>
<accession>A0A075H513</accession>
<protein>
    <submittedName>
        <fullName evidence="2">GDP-mannose mannosyl hydrolase (WcaH)</fullName>
    </submittedName>
</protein>
<gene>
    <name evidence="2" type="primary">wcaH</name>
</gene>
<evidence type="ECO:0000313" key="2">
    <source>
        <dbReference type="EMBL" id="AIF09582.1"/>
    </source>
</evidence>
<dbReference type="InterPro" id="IPR000086">
    <property type="entry name" value="NUDIX_hydrolase_dom"/>
</dbReference>
<reference evidence="2" key="1">
    <citation type="journal article" date="2014" name="Genome Biol. Evol.">
        <title>Pangenome evidence for extensive interdomain horizontal transfer affecting lineage core and shell genes in uncultured planktonic thaumarchaeota and euryarchaeota.</title>
        <authorList>
            <person name="Deschamps P."/>
            <person name="Zivanovic Y."/>
            <person name="Moreira D."/>
            <person name="Rodriguez-Valera F."/>
            <person name="Lopez-Garcia P."/>
        </authorList>
    </citation>
    <scope>NUCLEOTIDE SEQUENCE</scope>
</reference>
<dbReference type="Pfam" id="PF00293">
    <property type="entry name" value="NUDIX"/>
    <property type="match status" value="1"/>
</dbReference>
<dbReference type="PANTHER" id="PTHR43736:SF1">
    <property type="entry name" value="DIHYDRONEOPTERIN TRIPHOSPHATE DIPHOSPHATASE"/>
    <property type="match status" value="1"/>
</dbReference>
<dbReference type="Gene3D" id="3.90.79.10">
    <property type="entry name" value="Nucleoside Triphosphate Pyrophosphohydrolase"/>
    <property type="match status" value="1"/>
</dbReference>
<proteinExistence type="predicted"/>
<feature type="domain" description="Nudix hydrolase" evidence="1">
    <location>
        <begin position="26"/>
        <end position="130"/>
    </location>
</feature>
<dbReference type="EMBL" id="KF900867">
    <property type="protein sequence ID" value="AIF09582.1"/>
    <property type="molecule type" value="Genomic_DNA"/>
</dbReference>
<dbReference type="GO" id="GO:0016787">
    <property type="term" value="F:hydrolase activity"/>
    <property type="evidence" value="ECO:0007669"/>
    <property type="project" value="UniProtKB-KW"/>
</dbReference>
<dbReference type="AlphaFoldDB" id="A0A075H513"/>
<dbReference type="SUPFAM" id="SSF55811">
    <property type="entry name" value="Nudix"/>
    <property type="match status" value="1"/>
</dbReference>
<sequence length="149" mass="17605">MKKKIKRSTEKDYNKFRKNFVFSCIDVIIIKNHSVLLTKRTQNPHKGSWHLPGNIIRKNETMRHAVKRAAKNELNLNVKIKKYVGVYENLNSFRHDVSHGFIVSPMSGKVKTDFQSDELKFFKNIPKNTVPHHKKMIKDVFNKFKKIQK</sequence>
<keyword evidence="2" id="KW-0378">Hydrolase</keyword>
<name>A0A075H513_9ARCH</name>
<organism evidence="2">
    <name type="scientific">uncultured marine thaumarchaeote KM3_38_E02</name>
    <dbReference type="NCBI Taxonomy" id="1456138"/>
    <lineage>
        <taxon>Archaea</taxon>
        <taxon>Nitrososphaerota</taxon>
        <taxon>environmental samples</taxon>
    </lineage>
</organism>
<dbReference type="InterPro" id="IPR015797">
    <property type="entry name" value="NUDIX_hydrolase-like_dom_sf"/>
</dbReference>
<dbReference type="PANTHER" id="PTHR43736">
    <property type="entry name" value="ADP-RIBOSE PYROPHOSPHATASE"/>
    <property type="match status" value="1"/>
</dbReference>